<gene>
    <name evidence="2" type="ORF">O9H85_15460</name>
</gene>
<dbReference type="RefSeq" id="WP_269882330.1">
    <property type="nucleotide sequence ID" value="NZ_JAQAGZ010000009.1"/>
</dbReference>
<keyword evidence="1" id="KW-0472">Membrane</keyword>
<evidence type="ECO:0000256" key="1">
    <source>
        <dbReference type="SAM" id="Phobius"/>
    </source>
</evidence>
<feature type="transmembrane region" description="Helical" evidence="1">
    <location>
        <begin position="62"/>
        <end position="80"/>
    </location>
</feature>
<dbReference type="EMBL" id="JAQAGZ010000009">
    <property type="protein sequence ID" value="MCZ8513806.1"/>
    <property type="molecule type" value="Genomic_DNA"/>
</dbReference>
<proteinExistence type="predicted"/>
<keyword evidence="3" id="KW-1185">Reference proteome</keyword>
<reference evidence="2 3" key="1">
    <citation type="submission" date="2022-12" db="EMBL/GenBank/DDBJ databases">
        <title>Draft genome sequence of Paenibacillus sp. dW9.</title>
        <authorList>
            <person name="Choi E.-W."/>
            <person name="Kim D.-U."/>
        </authorList>
    </citation>
    <scope>NUCLEOTIDE SEQUENCE [LARGE SCALE GENOMIC DNA]</scope>
    <source>
        <strain evidence="3">dW9</strain>
    </source>
</reference>
<accession>A0ABT4QAA0</accession>
<dbReference type="Proteomes" id="UP001527882">
    <property type="component" value="Unassembled WGS sequence"/>
</dbReference>
<evidence type="ECO:0000313" key="2">
    <source>
        <dbReference type="EMBL" id="MCZ8513806.1"/>
    </source>
</evidence>
<organism evidence="2 3">
    <name type="scientific">Paenibacillus gyeongsangnamensis</name>
    <dbReference type="NCBI Taxonomy" id="3388067"/>
    <lineage>
        <taxon>Bacteria</taxon>
        <taxon>Bacillati</taxon>
        <taxon>Bacillota</taxon>
        <taxon>Bacilli</taxon>
        <taxon>Bacillales</taxon>
        <taxon>Paenibacillaceae</taxon>
        <taxon>Paenibacillus</taxon>
    </lineage>
</organism>
<evidence type="ECO:0008006" key="4">
    <source>
        <dbReference type="Google" id="ProtNLM"/>
    </source>
</evidence>
<sequence>MGIQMLLYLLLFLPWITLGLANKQTIKRYMPVTIFSSFLMTILFQVAYQYDWWTIHKYIVPWGYMIDVSFAYGIFAVGTFW</sequence>
<keyword evidence="1" id="KW-0812">Transmembrane</keyword>
<comment type="caution">
    <text evidence="2">The sequence shown here is derived from an EMBL/GenBank/DDBJ whole genome shotgun (WGS) entry which is preliminary data.</text>
</comment>
<evidence type="ECO:0000313" key="3">
    <source>
        <dbReference type="Proteomes" id="UP001527882"/>
    </source>
</evidence>
<name>A0ABT4QAA0_9BACL</name>
<protein>
    <recommendedName>
        <fullName evidence="4">Lycopene cyclase domain-containing protein</fullName>
    </recommendedName>
</protein>
<keyword evidence="1" id="KW-1133">Transmembrane helix</keyword>
<feature type="transmembrane region" description="Helical" evidence="1">
    <location>
        <begin position="31"/>
        <end position="50"/>
    </location>
</feature>